<protein>
    <submittedName>
        <fullName evidence="1">Uncharacterized protein</fullName>
    </submittedName>
</protein>
<gene>
    <name evidence="1" type="ORF">MPL3356_200007</name>
</gene>
<reference evidence="2" key="1">
    <citation type="submission" date="2014-08" db="EMBL/GenBank/DDBJ databases">
        <authorList>
            <person name="Moulin L."/>
        </authorList>
    </citation>
    <scope>NUCLEOTIDE SEQUENCE [LARGE SCALE GENOMIC DNA]</scope>
</reference>
<accession>A0A090DJ01</accession>
<sequence>MREQSKALPPDRNHHAPRLVWLAIILSILSAVDRQQCKAKEVGHERQAEARIVGRRG</sequence>
<keyword evidence="2" id="KW-1185">Reference proteome</keyword>
<evidence type="ECO:0000313" key="1">
    <source>
        <dbReference type="EMBL" id="CDX15992.1"/>
    </source>
</evidence>
<proteinExistence type="predicted"/>
<dbReference type="AlphaFoldDB" id="A0A090DJ01"/>
<dbReference type="EMBL" id="CCMZ01000013">
    <property type="protein sequence ID" value="CDX15992.1"/>
    <property type="molecule type" value="Genomic_DNA"/>
</dbReference>
<name>A0A090DJ01_MESPL</name>
<dbReference type="Proteomes" id="UP000045285">
    <property type="component" value="Unassembled WGS sequence"/>
</dbReference>
<evidence type="ECO:0000313" key="2">
    <source>
        <dbReference type="Proteomes" id="UP000045285"/>
    </source>
</evidence>
<organism evidence="1 2">
    <name type="scientific">Mesorhizobium plurifarium</name>
    <dbReference type="NCBI Taxonomy" id="69974"/>
    <lineage>
        <taxon>Bacteria</taxon>
        <taxon>Pseudomonadati</taxon>
        <taxon>Pseudomonadota</taxon>
        <taxon>Alphaproteobacteria</taxon>
        <taxon>Hyphomicrobiales</taxon>
        <taxon>Phyllobacteriaceae</taxon>
        <taxon>Mesorhizobium</taxon>
    </lineage>
</organism>